<evidence type="ECO:0000256" key="2">
    <source>
        <dbReference type="SAM" id="SignalP"/>
    </source>
</evidence>
<reference evidence="3" key="1">
    <citation type="submission" date="2022-02" db="EMBL/GenBank/DDBJ databases">
        <authorList>
            <person name="King R."/>
        </authorList>
    </citation>
    <scope>NUCLEOTIDE SEQUENCE</scope>
</reference>
<dbReference type="PROSITE" id="PS51257">
    <property type="entry name" value="PROKAR_LIPOPROTEIN"/>
    <property type="match status" value="1"/>
</dbReference>
<evidence type="ECO:0000256" key="1">
    <source>
        <dbReference type="SAM" id="MobiDB-lite"/>
    </source>
</evidence>
<feature type="chain" id="PRO_5040506706" evidence="2">
    <location>
        <begin position="31"/>
        <end position="151"/>
    </location>
</feature>
<evidence type="ECO:0000313" key="4">
    <source>
        <dbReference type="Proteomes" id="UP001154329"/>
    </source>
</evidence>
<dbReference type="Proteomes" id="UP001154329">
    <property type="component" value="Chromosome 2"/>
</dbReference>
<sequence>MISLKSPSSSFPLLIVATLASCVFWRSVRCSAPSGTSLIELEEIEVFVRSVLAVVRPTVRSSLGIPDRLPARGDAPVATVDGRLPDDVQRYLEGLLIVSSATVDRRTLVEMLLDDTLTVDEDQDRPNSAFDRKPDEGQATKDYRVRMPKKS</sequence>
<feature type="compositionally biased region" description="Basic and acidic residues" evidence="1">
    <location>
        <begin position="130"/>
        <end position="145"/>
    </location>
</feature>
<evidence type="ECO:0000313" key="3">
    <source>
        <dbReference type="EMBL" id="CAH1726396.1"/>
    </source>
</evidence>
<dbReference type="EMBL" id="OU899035">
    <property type="protein sequence ID" value="CAH1726396.1"/>
    <property type="molecule type" value="Genomic_DNA"/>
</dbReference>
<keyword evidence="4" id="KW-1185">Reference proteome</keyword>
<dbReference type="AlphaFoldDB" id="A0A9P0J431"/>
<reference evidence="3" key="2">
    <citation type="submission" date="2022-10" db="EMBL/GenBank/DDBJ databases">
        <authorList>
            <consortium name="ENA_rothamsted_submissions"/>
            <consortium name="culmorum"/>
            <person name="King R."/>
        </authorList>
    </citation>
    <scope>NUCLEOTIDE SEQUENCE</scope>
</reference>
<gene>
    <name evidence="3" type="ORF">APHIGO_LOCUS7297</name>
</gene>
<feature type="region of interest" description="Disordered" evidence="1">
    <location>
        <begin position="120"/>
        <end position="151"/>
    </location>
</feature>
<keyword evidence="2" id="KW-0732">Signal</keyword>
<accession>A0A9P0J431</accession>
<protein>
    <submittedName>
        <fullName evidence="3">Uncharacterized protein</fullName>
    </submittedName>
</protein>
<feature type="signal peptide" evidence="2">
    <location>
        <begin position="1"/>
        <end position="30"/>
    </location>
</feature>
<name>A0A9P0J431_APHGO</name>
<proteinExistence type="predicted"/>
<organism evidence="3 4">
    <name type="scientific">Aphis gossypii</name>
    <name type="common">Cotton aphid</name>
    <dbReference type="NCBI Taxonomy" id="80765"/>
    <lineage>
        <taxon>Eukaryota</taxon>
        <taxon>Metazoa</taxon>
        <taxon>Ecdysozoa</taxon>
        <taxon>Arthropoda</taxon>
        <taxon>Hexapoda</taxon>
        <taxon>Insecta</taxon>
        <taxon>Pterygota</taxon>
        <taxon>Neoptera</taxon>
        <taxon>Paraneoptera</taxon>
        <taxon>Hemiptera</taxon>
        <taxon>Sternorrhyncha</taxon>
        <taxon>Aphidomorpha</taxon>
        <taxon>Aphidoidea</taxon>
        <taxon>Aphididae</taxon>
        <taxon>Aphidini</taxon>
        <taxon>Aphis</taxon>
        <taxon>Aphis</taxon>
    </lineage>
</organism>